<dbReference type="PROSITE" id="PS50112">
    <property type="entry name" value="PAS"/>
    <property type="match status" value="1"/>
</dbReference>
<dbReference type="Pfam" id="PF13185">
    <property type="entry name" value="GAF_2"/>
    <property type="match status" value="1"/>
</dbReference>
<feature type="coiled-coil region" evidence="2">
    <location>
        <begin position="601"/>
        <end position="639"/>
    </location>
</feature>
<dbReference type="Proteomes" id="UP001500298">
    <property type="component" value="Unassembled WGS sequence"/>
</dbReference>
<keyword evidence="3" id="KW-1133">Transmembrane helix</keyword>
<sequence length="1139" mass="129949">MLSVLAISYLSYIKSKESVEEKYSDTFKVIGNTKVEQIDNYFKRISTDIIYMSKSRLIVNGVKQLRALPSFKDPAYYELNKSLYYELLMKKSVNGYQNIVLIDHLGKVLYTTYRFPSSLIQGERNKDLYKCINQGDEELYFSAPFEVDKDVYMYVLSPLIKTKGVKLGYVAILVNLSKHIFPIVENRTGLGSSGEVQLFRKHKSMLTFINDTYHDAMGPLDDILFDSPNNEAAKRAVNGSKGDFGFDIDYRGVKTLAYADFIPSVKWGLVVKMDYDEIQHGLDGLVFMFIVSSFVIILISTLIAVIFSQYLTQPIQSLKSKLKLLSRGILPAKIEDAGADEIGEMTLALKEVVQAMERTVQFAGDIEQGRYSMHYNPLSEEDLLGNALLAMRDSIQKSEQEDTKRGWVMSGVTEVGEILRNHQGLEEVGQQVTAFLCQKTQALISAFYVVEGEEREGQYGLKKHEGQEIRMVASHAYGKRKFMQTAFKFGEGLVGQSAIEQSTLLRTEVPDNYTRIVSGILGMQKPRNIMIVPLVSEQVVYGVLELGSFQVFREEDIELVEELSVIIARSIHNIRMNERTYHLWQESQKMSGEMKQQQLVLQDNASQMEHTQRELKTINQQLNDKISEARNSQKRMQLLLENAAEVIIILNEQGVVKYSSPSVRSMWGYSKKEIDGKSLLDFTHEDSRGRMKEFLDVVVQMNQEESMAIKFECLLKDGGTIWLETKGTNLLADAAVQGIVINARNITEERRAAKERRMRDQMQALSENSPDLILRVNLEGVLFYVNPAVRQYMQQPQTFLIGTNLNQGLFPDPVVTHLQYVLEKVKQEKEKQDTEFTFPTSEGDRIMHLVTIPEFNEWAELESVLFVAHDVTVRKQTELELLMKNRKVNESINYAKRIQGAILPDITSLKKQFTNSFVLFQPKDVVSGDFLWHYRRGDIFYVAVVDCTGHGVPGAFMSLVGSFTLNYIMQTNEGEEANVVLDRLHEEVVRVMQQDHKATAQDGMDAALLRFDFKNRSIQYAGAHRPLYVYDSDLGILQQYKGDRMSIGGGDATNRKSFTQHKLSWKSGLELYMFSDGIPDQFGGDENRKFGLKRLRERLTTYRYATIGEKGEALSNDLQEWKKEQKQTDDMLMVGLKVE</sequence>
<dbReference type="Gene3D" id="3.30.450.20">
    <property type="entry name" value="PAS domain"/>
    <property type="match status" value="2"/>
</dbReference>
<evidence type="ECO:0000313" key="7">
    <source>
        <dbReference type="EMBL" id="GAA4838411.1"/>
    </source>
</evidence>
<keyword evidence="8" id="KW-1185">Reference proteome</keyword>
<evidence type="ECO:0000313" key="8">
    <source>
        <dbReference type="Proteomes" id="UP001500298"/>
    </source>
</evidence>
<comment type="caution">
    <text evidence="7">The sequence shown here is derived from an EMBL/GenBank/DDBJ whole genome shotgun (WGS) entry which is preliminary data.</text>
</comment>
<gene>
    <name evidence="7" type="ORF">GCM10023331_24490</name>
</gene>
<dbReference type="EMBL" id="BAABJX010000036">
    <property type="protein sequence ID" value="GAA4838411.1"/>
    <property type="molecule type" value="Genomic_DNA"/>
</dbReference>
<dbReference type="PANTHER" id="PTHR43156">
    <property type="entry name" value="STAGE II SPORULATION PROTEIN E-RELATED"/>
    <property type="match status" value="1"/>
</dbReference>
<keyword evidence="3" id="KW-0472">Membrane</keyword>
<dbReference type="SMART" id="SM00304">
    <property type="entry name" value="HAMP"/>
    <property type="match status" value="1"/>
</dbReference>
<dbReference type="InterPro" id="IPR029016">
    <property type="entry name" value="GAF-like_dom_sf"/>
</dbReference>
<dbReference type="SMART" id="SM00065">
    <property type="entry name" value="GAF"/>
    <property type="match status" value="1"/>
</dbReference>
<evidence type="ECO:0000259" key="5">
    <source>
        <dbReference type="PROSITE" id="PS50113"/>
    </source>
</evidence>
<dbReference type="SMART" id="SM00091">
    <property type="entry name" value="PAS"/>
    <property type="match status" value="2"/>
</dbReference>
<dbReference type="InterPro" id="IPR013656">
    <property type="entry name" value="PAS_4"/>
</dbReference>
<dbReference type="InterPro" id="IPR003660">
    <property type="entry name" value="HAMP_dom"/>
</dbReference>
<dbReference type="InterPro" id="IPR013767">
    <property type="entry name" value="PAS_fold"/>
</dbReference>
<dbReference type="InterPro" id="IPR052016">
    <property type="entry name" value="Bact_Sigma-Reg"/>
</dbReference>
<feature type="domain" description="PAS" evidence="4">
    <location>
        <begin position="632"/>
        <end position="702"/>
    </location>
</feature>
<dbReference type="InterPro" id="IPR035965">
    <property type="entry name" value="PAS-like_dom_sf"/>
</dbReference>
<keyword evidence="3" id="KW-0812">Transmembrane</keyword>
<dbReference type="InterPro" id="IPR001932">
    <property type="entry name" value="PPM-type_phosphatase-like_dom"/>
</dbReference>
<dbReference type="Gene3D" id="3.60.40.10">
    <property type="entry name" value="PPM-type phosphatase domain"/>
    <property type="match status" value="1"/>
</dbReference>
<feature type="domain" description="PAC" evidence="5">
    <location>
        <begin position="832"/>
        <end position="883"/>
    </location>
</feature>
<dbReference type="Pfam" id="PF00989">
    <property type="entry name" value="PAS"/>
    <property type="match status" value="1"/>
</dbReference>
<evidence type="ECO:0000256" key="1">
    <source>
        <dbReference type="ARBA" id="ARBA00022801"/>
    </source>
</evidence>
<proteinExistence type="predicted"/>
<evidence type="ECO:0000256" key="2">
    <source>
        <dbReference type="SAM" id="Coils"/>
    </source>
</evidence>
<evidence type="ECO:0000256" key="3">
    <source>
        <dbReference type="SAM" id="Phobius"/>
    </source>
</evidence>
<reference evidence="8" key="1">
    <citation type="journal article" date="2019" name="Int. J. Syst. Evol. Microbiol.">
        <title>The Global Catalogue of Microorganisms (GCM) 10K type strain sequencing project: providing services to taxonomists for standard genome sequencing and annotation.</title>
        <authorList>
            <consortium name="The Broad Institute Genomics Platform"/>
            <consortium name="The Broad Institute Genome Sequencing Center for Infectious Disease"/>
            <person name="Wu L."/>
            <person name="Ma J."/>
        </authorList>
    </citation>
    <scope>NUCLEOTIDE SEQUENCE [LARGE SCALE GENOMIC DNA]</scope>
    <source>
        <strain evidence="8">JCM 18326</strain>
    </source>
</reference>
<dbReference type="PROSITE" id="PS50113">
    <property type="entry name" value="PAC"/>
    <property type="match status" value="1"/>
</dbReference>
<dbReference type="PANTHER" id="PTHR43156:SF9">
    <property type="entry name" value="HAMP DOMAIN-CONTAINING PROTEIN"/>
    <property type="match status" value="1"/>
</dbReference>
<dbReference type="PROSITE" id="PS50885">
    <property type="entry name" value="HAMP"/>
    <property type="match status" value="1"/>
</dbReference>
<dbReference type="Pfam" id="PF08448">
    <property type="entry name" value="PAS_4"/>
    <property type="match status" value="1"/>
</dbReference>
<dbReference type="SMART" id="SM00331">
    <property type="entry name" value="PP2C_SIG"/>
    <property type="match status" value="1"/>
</dbReference>
<keyword evidence="2" id="KW-0175">Coiled coil</keyword>
<evidence type="ECO:0008006" key="9">
    <source>
        <dbReference type="Google" id="ProtNLM"/>
    </source>
</evidence>
<dbReference type="Pfam" id="PF07228">
    <property type="entry name" value="SpoIIE"/>
    <property type="match status" value="1"/>
</dbReference>
<dbReference type="NCBIfam" id="TIGR00229">
    <property type="entry name" value="sensory_box"/>
    <property type="match status" value="2"/>
</dbReference>
<dbReference type="SUPFAM" id="SSF55781">
    <property type="entry name" value="GAF domain-like"/>
    <property type="match status" value="1"/>
</dbReference>
<dbReference type="InterPro" id="IPR000700">
    <property type="entry name" value="PAS-assoc_C"/>
</dbReference>
<dbReference type="Gene3D" id="3.30.450.40">
    <property type="match status" value="1"/>
</dbReference>
<dbReference type="CDD" id="cd00130">
    <property type="entry name" value="PAS"/>
    <property type="match status" value="2"/>
</dbReference>
<dbReference type="InterPro" id="IPR003018">
    <property type="entry name" value="GAF"/>
</dbReference>
<evidence type="ECO:0000259" key="4">
    <source>
        <dbReference type="PROSITE" id="PS50112"/>
    </source>
</evidence>
<dbReference type="SUPFAM" id="SSF55785">
    <property type="entry name" value="PYP-like sensor domain (PAS domain)"/>
    <property type="match status" value="2"/>
</dbReference>
<evidence type="ECO:0000259" key="6">
    <source>
        <dbReference type="PROSITE" id="PS50885"/>
    </source>
</evidence>
<dbReference type="InterPro" id="IPR000014">
    <property type="entry name" value="PAS"/>
</dbReference>
<organism evidence="7 8">
    <name type="scientific">Algivirga pacifica</name>
    <dbReference type="NCBI Taxonomy" id="1162670"/>
    <lineage>
        <taxon>Bacteria</taxon>
        <taxon>Pseudomonadati</taxon>
        <taxon>Bacteroidota</taxon>
        <taxon>Cytophagia</taxon>
        <taxon>Cytophagales</taxon>
        <taxon>Flammeovirgaceae</taxon>
        <taxon>Algivirga</taxon>
    </lineage>
</organism>
<feature type="domain" description="HAMP" evidence="6">
    <location>
        <begin position="309"/>
        <end position="361"/>
    </location>
</feature>
<dbReference type="Gene3D" id="6.10.340.10">
    <property type="match status" value="1"/>
</dbReference>
<accession>A0ABP9DB96</accession>
<protein>
    <recommendedName>
        <fullName evidence="9">PAS domain S-box-containing protein</fullName>
    </recommendedName>
</protein>
<dbReference type="CDD" id="cd18773">
    <property type="entry name" value="PDC1_HK_sensor"/>
    <property type="match status" value="1"/>
</dbReference>
<name>A0ABP9DB96_9BACT</name>
<dbReference type="InterPro" id="IPR036457">
    <property type="entry name" value="PPM-type-like_dom_sf"/>
</dbReference>
<keyword evidence="1" id="KW-0378">Hydrolase</keyword>
<feature type="transmembrane region" description="Helical" evidence="3">
    <location>
        <begin position="285"/>
        <end position="311"/>
    </location>
</feature>